<dbReference type="InterPro" id="IPR025511">
    <property type="entry name" value="DUF4398"/>
</dbReference>
<dbReference type="Proteomes" id="UP000077787">
    <property type="component" value="Chromosome"/>
</dbReference>
<evidence type="ECO:0000313" key="7">
    <source>
        <dbReference type="Proteomes" id="UP000077787"/>
    </source>
</evidence>
<keyword evidence="2 3" id="KW-0472">Membrane</keyword>
<protein>
    <recommendedName>
        <fullName evidence="5">OmpA-like domain-containing protein</fullName>
    </recommendedName>
</protein>
<dbReference type="SUPFAM" id="SSF103088">
    <property type="entry name" value="OmpA-like"/>
    <property type="match status" value="1"/>
</dbReference>
<dbReference type="PRINTS" id="PR01021">
    <property type="entry name" value="OMPADOMAIN"/>
</dbReference>
<keyword evidence="4" id="KW-0732">Signal</keyword>
<proteinExistence type="predicted"/>
<dbReference type="CDD" id="cd07185">
    <property type="entry name" value="OmpA_C-like"/>
    <property type="match status" value="1"/>
</dbReference>
<dbReference type="Pfam" id="PF00691">
    <property type="entry name" value="OmpA"/>
    <property type="match status" value="1"/>
</dbReference>
<sequence>MKPVYLLPALLVALGALSGCATHESQQQLEDAAMTFQSISEVPQILQDAPKDVMRAGESLERAKRFAGYWGSAEDVIHYAYLSKRYSEIARQHSEQLQNQRRATQLSMELERLRQAVQDARMLDMQHQGRWLEDQMVSLAAAETDRGLVMTLGDVLFRAASAELGASANRTLLKVVHFLQLNPKRRVRIEGYTDNRGDAAENLALSKARAQTVGDFMQSLGIDAGRIEVVGYGEQYRVAENASARGRAQNRRVEILFSDEQGRLSSPR</sequence>
<dbReference type="RefSeq" id="WP_064482609.1">
    <property type="nucleotide sequence ID" value="NZ_CP015641.1"/>
</dbReference>
<evidence type="ECO:0000256" key="4">
    <source>
        <dbReference type="SAM" id="SignalP"/>
    </source>
</evidence>
<feature type="domain" description="OmpA-like" evidence="5">
    <location>
        <begin position="144"/>
        <end position="261"/>
    </location>
</feature>
<dbReference type="EMBL" id="CP015641">
    <property type="protein sequence ID" value="ANF27802.1"/>
    <property type="molecule type" value="Genomic_DNA"/>
</dbReference>
<dbReference type="OrthoDB" id="9782229at2"/>
<evidence type="ECO:0000256" key="1">
    <source>
        <dbReference type="ARBA" id="ARBA00004442"/>
    </source>
</evidence>
<evidence type="ECO:0000259" key="5">
    <source>
        <dbReference type="PROSITE" id="PS51123"/>
    </source>
</evidence>
<dbReference type="PANTHER" id="PTHR30329:SF20">
    <property type="entry name" value="EXPORTED PROTEIN"/>
    <property type="match status" value="1"/>
</dbReference>
<feature type="signal peptide" evidence="4">
    <location>
        <begin position="1"/>
        <end position="21"/>
    </location>
</feature>
<feature type="chain" id="PRO_5008003024" description="OmpA-like domain-containing protein" evidence="4">
    <location>
        <begin position="22"/>
        <end position="268"/>
    </location>
</feature>
<dbReference type="InterPro" id="IPR036737">
    <property type="entry name" value="OmpA-like_sf"/>
</dbReference>
<organism evidence="6 7">
    <name type="scientific">Stutzerimonas stutzeri</name>
    <name type="common">Pseudomonas stutzeri</name>
    <dbReference type="NCBI Taxonomy" id="316"/>
    <lineage>
        <taxon>Bacteria</taxon>
        <taxon>Pseudomonadati</taxon>
        <taxon>Pseudomonadota</taxon>
        <taxon>Gammaproteobacteria</taxon>
        <taxon>Pseudomonadales</taxon>
        <taxon>Pseudomonadaceae</taxon>
        <taxon>Stutzerimonas</taxon>
    </lineage>
</organism>
<dbReference type="PROSITE" id="PS51257">
    <property type="entry name" value="PROKAR_LIPOPROTEIN"/>
    <property type="match status" value="1"/>
</dbReference>
<evidence type="ECO:0000313" key="6">
    <source>
        <dbReference type="EMBL" id="ANF27802.1"/>
    </source>
</evidence>
<dbReference type="AlphaFoldDB" id="A0A172WWM0"/>
<evidence type="ECO:0000256" key="3">
    <source>
        <dbReference type="PROSITE-ProRule" id="PRU00473"/>
    </source>
</evidence>
<dbReference type="InterPro" id="IPR006664">
    <property type="entry name" value="OMP_bac"/>
</dbReference>
<evidence type="ECO:0000256" key="2">
    <source>
        <dbReference type="ARBA" id="ARBA00023136"/>
    </source>
</evidence>
<accession>A0A172WWM0</accession>
<dbReference type="Gene3D" id="3.30.1330.60">
    <property type="entry name" value="OmpA-like domain"/>
    <property type="match status" value="1"/>
</dbReference>
<dbReference type="Pfam" id="PF14346">
    <property type="entry name" value="DUF4398"/>
    <property type="match status" value="1"/>
</dbReference>
<dbReference type="InterPro" id="IPR050330">
    <property type="entry name" value="Bact_OuterMem_StrucFunc"/>
</dbReference>
<dbReference type="PANTHER" id="PTHR30329">
    <property type="entry name" value="STATOR ELEMENT OF FLAGELLAR MOTOR COMPLEX"/>
    <property type="match status" value="1"/>
</dbReference>
<reference evidence="6 7" key="1">
    <citation type="submission" date="2016-05" db="EMBL/GenBank/DDBJ databases">
        <title>Genome sequence of Pseudomonas stutzeri 273 and identification of the exopolysaccharide biosynthesis locus.</title>
        <authorList>
            <person name="Wu S."/>
            <person name="Sun C."/>
        </authorList>
    </citation>
    <scope>NUCLEOTIDE SEQUENCE [LARGE SCALE GENOMIC DNA]</scope>
    <source>
        <strain evidence="6 7">273</strain>
    </source>
</reference>
<name>A0A172WWM0_STUST</name>
<dbReference type="GO" id="GO:0009279">
    <property type="term" value="C:cell outer membrane"/>
    <property type="evidence" value="ECO:0007669"/>
    <property type="project" value="UniProtKB-SubCell"/>
</dbReference>
<dbReference type="PROSITE" id="PS51123">
    <property type="entry name" value="OMPA_2"/>
    <property type="match status" value="1"/>
</dbReference>
<gene>
    <name evidence="6" type="ORF">PS273GM_23045</name>
</gene>
<comment type="subcellular location">
    <subcellularLocation>
        <location evidence="1">Cell outer membrane</location>
    </subcellularLocation>
</comment>
<dbReference type="InterPro" id="IPR006665">
    <property type="entry name" value="OmpA-like"/>
</dbReference>